<feature type="region of interest" description="Disordered" evidence="1">
    <location>
        <begin position="280"/>
        <end position="588"/>
    </location>
</feature>
<feature type="compositionally biased region" description="Low complexity" evidence="1">
    <location>
        <begin position="329"/>
        <end position="345"/>
    </location>
</feature>
<dbReference type="RefSeq" id="XP_026193216.1">
    <property type="nucleotide sequence ID" value="XM_026337431.1"/>
</dbReference>
<feature type="compositionally biased region" description="Polar residues" evidence="1">
    <location>
        <begin position="485"/>
        <end position="500"/>
    </location>
</feature>
<feature type="compositionally biased region" description="Low complexity" evidence="1">
    <location>
        <begin position="386"/>
        <end position="397"/>
    </location>
</feature>
<dbReference type="GeneID" id="113147305"/>
<dbReference type="AlphaFoldDB" id="A0A6P6RZ58"/>
<feature type="compositionally biased region" description="Low complexity" evidence="1">
    <location>
        <begin position="447"/>
        <end position="473"/>
    </location>
</feature>
<gene>
    <name evidence="3" type="primary">LOC113147305</name>
</gene>
<feature type="compositionally biased region" description="Polar residues" evidence="1">
    <location>
        <begin position="427"/>
        <end position="442"/>
    </location>
</feature>
<name>A0A6P6RZ58_9EIME</name>
<feature type="compositionally biased region" description="Polar residues" evidence="1">
    <location>
        <begin position="280"/>
        <end position="314"/>
    </location>
</feature>
<evidence type="ECO:0000313" key="2">
    <source>
        <dbReference type="Proteomes" id="UP000515125"/>
    </source>
</evidence>
<organism evidence="2 3">
    <name type="scientific">Cyclospora cayetanensis</name>
    <dbReference type="NCBI Taxonomy" id="88456"/>
    <lineage>
        <taxon>Eukaryota</taxon>
        <taxon>Sar</taxon>
        <taxon>Alveolata</taxon>
        <taxon>Apicomplexa</taxon>
        <taxon>Conoidasida</taxon>
        <taxon>Coccidia</taxon>
        <taxon>Eucoccidiorida</taxon>
        <taxon>Eimeriorina</taxon>
        <taxon>Eimeriidae</taxon>
        <taxon>Cyclospora</taxon>
    </lineage>
</organism>
<feature type="compositionally biased region" description="Low complexity" evidence="1">
    <location>
        <begin position="501"/>
        <end position="539"/>
    </location>
</feature>
<feature type="compositionally biased region" description="Polar residues" evidence="1">
    <location>
        <begin position="359"/>
        <end position="384"/>
    </location>
</feature>
<protein>
    <submittedName>
        <fullName evidence="3">Uncharacterized protein LOC113147305</fullName>
    </submittedName>
</protein>
<feature type="compositionally biased region" description="Low complexity" evidence="1">
    <location>
        <begin position="558"/>
        <end position="575"/>
    </location>
</feature>
<feature type="compositionally biased region" description="Polar residues" evidence="1">
    <location>
        <begin position="540"/>
        <end position="553"/>
    </location>
</feature>
<feature type="compositionally biased region" description="Polar residues" evidence="1">
    <location>
        <begin position="576"/>
        <end position="588"/>
    </location>
</feature>
<keyword evidence="2" id="KW-1185">Reference proteome</keyword>
<proteinExistence type="predicted"/>
<accession>A0A6P6RZ58</accession>
<reference evidence="3" key="1">
    <citation type="submission" date="2025-08" db="UniProtKB">
        <authorList>
            <consortium name="RefSeq"/>
        </authorList>
    </citation>
    <scope>IDENTIFICATION</scope>
</reference>
<dbReference type="OrthoDB" id="347993at2759"/>
<dbReference type="Proteomes" id="UP000515125">
    <property type="component" value="Unplaced"/>
</dbReference>
<sequence>MSTQLVIDGNTNTSEQATTQKVMKVSAYTKAGHSALSVSYLRELAAQDIGTCSTLRIVASDPHPAGTPSKDIPQKLVAEWQSRIRSGSRASTLLANGSEWRKSANAFSTHLDRFINAITQAQREEKDRQRLVMKRKLAKLSIGYPQSSPQKENQAKCVTISLFACGKLHKPPDVPSNILAGDFEWGCSACCHSCRAWKMGRKELLDMSHPIIWKIVEEEADNGSYELYERSTSITARGPTLSSIECIIESLAEGSFLRTTLANLKLLAQACSSMQAASSNLSLQSRGTEEAASSYNSDGKSTANSSQDFAVLQQSSASSRSDTSHREGTSSQKSSTEETSNTETSSSDETDSSEEYVSRTASQTSSETIVTSIRKSSNPSTLHAQSFESRSSSGSYSAPPKLIAGSKPMAKNCSLLDRLTSGERVAESTSESGEEVSMSNNRAIRESMSGTSASKSSGSSSSSSSRTSEGTRGQSRREDIRSRGNHNMVTTLNNGLTPIQGSFSQHHSSRQSSSGTTSSFSATNSSNDCSSSSSSASCSPVDQASVQLETQQNRIRHSNSNSSESAESCSISSSSGIPNGGTNSRSTL</sequence>
<evidence type="ECO:0000256" key="1">
    <source>
        <dbReference type="SAM" id="MobiDB-lite"/>
    </source>
</evidence>
<evidence type="ECO:0000313" key="3">
    <source>
        <dbReference type="RefSeq" id="XP_026193216.1"/>
    </source>
</evidence>